<evidence type="ECO:0000313" key="1">
    <source>
        <dbReference type="EMBL" id="GCE85254.1"/>
    </source>
</evidence>
<organism evidence="1 2">
    <name type="scientific">Komagataeibacter diospyri</name>
    <dbReference type="NCBI Taxonomy" id="1932662"/>
    <lineage>
        <taxon>Bacteria</taxon>
        <taxon>Pseudomonadati</taxon>
        <taxon>Pseudomonadota</taxon>
        <taxon>Alphaproteobacteria</taxon>
        <taxon>Acetobacterales</taxon>
        <taxon>Acetobacteraceae</taxon>
        <taxon>Komagataeibacter</taxon>
    </lineage>
</organism>
<gene>
    <name evidence="1" type="ORF">MSKU9_3395</name>
</gene>
<accession>A0A4P5NY01</accession>
<protein>
    <submittedName>
        <fullName evidence="1">Uncharacterized protein</fullName>
    </submittedName>
</protein>
<sequence>MPRHMRCNAAIEGFVHFRFTSGAGAKTQGLQKILRLYGAGRPLIPLSMSTVPCGGSPFGVTSSCTMNRRGPVVTGCGYVIIGRGGRSVCGTHLEQVHCTPVPSGASYGLRDAGTEPVYRGG</sequence>
<comment type="caution">
    <text evidence="1">The sequence shown here is derived from an EMBL/GenBank/DDBJ whole genome shotgun (WGS) entry which is preliminary data.</text>
</comment>
<dbReference type="AlphaFoldDB" id="A0A4P5NY01"/>
<evidence type="ECO:0000313" key="2">
    <source>
        <dbReference type="Proteomes" id="UP000315095"/>
    </source>
</evidence>
<reference evidence="2" key="1">
    <citation type="submission" date="2017-01" db="EMBL/GenBank/DDBJ databases">
        <title>Komagataeibacter sp. MSKU9 whole genome sequencing project.</title>
        <authorList>
            <person name="Matsutani M."/>
            <person name="Naloka K."/>
            <person name="Theeragool G."/>
            <person name="Yakushi T."/>
            <person name="Matsushita K."/>
        </authorList>
    </citation>
    <scope>NUCLEOTIDE SEQUENCE [LARGE SCALE GENOMIC DNA]</scope>
    <source>
        <strain evidence="2">MSKU9</strain>
    </source>
</reference>
<dbReference type="EMBL" id="BDLU01000081">
    <property type="protein sequence ID" value="GCE85254.1"/>
    <property type="molecule type" value="Genomic_DNA"/>
</dbReference>
<dbReference type="Proteomes" id="UP000315095">
    <property type="component" value="Unassembled WGS sequence"/>
</dbReference>
<proteinExistence type="predicted"/>
<name>A0A4P5NY01_9PROT</name>
<keyword evidence="2" id="KW-1185">Reference proteome</keyword>